<dbReference type="InterPro" id="IPR013083">
    <property type="entry name" value="Znf_RING/FYVE/PHD"/>
</dbReference>
<organism evidence="12 13">
    <name type="scientific">Cetraspora pellucida</name>
    <dbReference type="NCBI Taxonomy" id="1433469"/>
    <lineage>
        <taxon>Eukaryota</taxon>
        <taxon>Fungi</taxon>
        <taxon>Fungi incertae sedis</taxon>
        <taxon>Mucoromycota</taxon>
        <taxon>Glomeromycotina</taxon>
        <taxon>Glomeromycetes</taxon>
        <taxon>Diversisporales</taxon>
        <taxon>Gigasporaceae</taxon>
        <taxon>Cetraspora</taxon>
    </lineage>
</organism>
<dbReference type="OrthoDB" id="1431934at2759"/>
<evidence type="ECO:0000256" key="4">
    <source>
        <dbReference type="ARBA" id="ARBA00022723"/>
    </source>
</evidence>
<keyword evidence="8" id="KW-0862">Zinc</keyword>
<keyword evidence="13" id="KW-1185">Reference proteome</keyword>
<dbReference type="EMBL" id="CAJVQA010000056">
    <property type="protein sequence ID" value="CAG8452832.1"/>
    <property type="molecule type" value="Genomic_DNA"/>
</dbReference>
<keyword evidence="6 9" id="KW-0863">Zinc-finger</keyword>
<dbReference type="Pfam" id="PF01485">
    <property type="entry name" value="IBR"/>
    <property type="match status" value="1"/>
</dbReference>
<evidence type="ECO:0000313" key="12">
    <source>
        <dbReference type="EMBL" id="CAG8452832.1"/>
    </source>
</evidence>
<evidence type="ECO:0000256" key="5">
    <source>
        <dbReference type="ARBA" id="ARBA00022737"/>
    </source>
</evidence>
<evidence type="ECO:0000256" key="7">
    <source>
        <dbReference type="ARBA" id="ARBA00022786"/>
    </source>
</evidence>
<dbReference type="GO" id="GO:0008270">
    <property type="term" value="F:zinc ion binding"/>
    <property type="evidence" value="ECO:0007669"/>
    <property type="project" value="UniProtKB-KW"/>
</dbReference>
<dbReference type="Gene3D" id="3.30.40.10">
    <property type="entry name" value="Zinc/RING finger domain, C3HC4 (zinc finger)"/>
    <property type="match status" value="1"/>
</dbReference>
<sequence length="209" mass="24271">MNNLSECNICFETENRDFRKITSKCTHQAIVCKECVNKHVQKQLDEKQELLIPCPTKGCKKIMERYDIKSIATEELFERYDSLAFRIAIQKIPEFRWCKAPCGAGQIHIGKDNAPIVICENCGKESCYIHQVIWHMGKTCREYDEDMKQSEFATEDYLLRNTKRCPNCFRLIEKGEGSNSRQFTRPTIWSLTSSTTYMSDLNSLVKDSV</sequence>
<dbReference type="PROSITE" id="PS51873">
    <property type="entry name" value="TRIAD"/>
    <property type="match status" value="1"/>
</dbReference>
<keyword evidence="3" id="KW-0808">Transferase</keyword>
<evidence type="ECO:0000256" key="9">
    <source>
        <dbReference type="PROSITE-ProRule" id="PRU00175"/>
    </source>
</evidence>
<evidence type="ECO:0000256" key="2">
    <source>
        <dbReference type="ARBA" id="ARBA00012251"/>
    </source>
</evidence>
<reference evidence="12" key="1">
    <citation type="submission" date="2021-06" db="EMBL/GenBank/DDBJ databases">
        <authorList>
            <person name="Kallberg Y."/>
            <person name="Tangrot J."/>
            <person name="Rosling A."/>
        </authorList>
    </citation>
    <scope>NUCLEOTIDE SEQUENCE</scope>
    <source>
        <strain evidence="12">FL966</strain>
    </source>
</reference>
<dbReference type="EC" id="2.3.2.31" evidence="2"/>
<dbReference type="InterPro" id="IPR031127">
    <property type="entry name" value="E3_UB_ligase_RBR"/>
</dbReference>
<evidence type="ECO:0000256" key="8">
    <source>
        <dbReference type="ARBA" id="ARBA00022833"/>
    </source>
</evidence>
<feature type="domain" description="RING-type" evidence="11">
    <location>
        <begin position="3"/>
        <end position="209"/>
    </location>
</feature>
<dbReference type="PROSITE" id="PS50089">
    <property type="entry name" value="ZF_RING_2"/>
    <property type="match status" value="1"/>
</dbReference>
<evidence type="ECO:0000313" key="13">
    <source>
        <dbReference type="Proteomes" id="UP000789759"/>
    </source>
</evidence>
<accession>A0A9N8VJU3</accession>
<gene>
    <name evidence="12" type="ORF">CPELLU_LOCUS234</name>
</gene>
<keyword evidence="4" id="KW-0479">Metal-binding</keyword>
<dbReference type="GO" id="GO:0016567">
    <property type="term" value="P:protein ubiquitination"/>
    <property type="evidence" value="ECO:0007669"/>
    <property type="project" value="InterPro"/>
</dbReference>
<evidence type="ECO:0000259" key="11">
    <source>
        <dbReference type="PROSITE" id="PS51873"/>
    </source>
</evidence>
<dbReference type="PANTHER" id="PTHR11685">
    <property type="entry name" value="RBR FAMILY RING FINGER AND IBR DOMAIN-CONTAINING"/>
    <property type="match status" value="1"/>
</dbReference>
<dbReference type="CDD" id="cd20335">
    <property type="entry name" value="BRcat_RBR"/>
    <property type="match status" value="1"/>
</dbReference>
<dbReference type="Proteomes" id="UP000789759">
    <property type="component" value="Unassembled WGS sequence"/>
</dbReference>
<evidence type="ECO:0000256" key="6">
    <source>
        <dbReference type="ARBA" id="ARBA00022771"/>
    </source>
</evidence>
<evidence type="ECO:0000256" key="1">
    <source>
        <dbReference type="ARBA" id="ARBA00001798"/>
    </source>
</evidence>
<protein>
    <recommendedName>
        <fullName evidence="2">RBR-type E3 ubiquitin transferase</fullName>
        <ecNumber evidence="2">2.3.2.31</ecNumber>
    </recommendedName>
</protein>
<dbReference type="InterPro" id="IPR002867">
    <property type="entry name" value="IBR_dom"/>
</dbReference>
<feature type="domain" description="RING-type" evidence="10">
    <location>
        <begin position="7"/>
        <end position="55"/>
    </location>
</feature>
<dbReference type="GO" id="GO:0061630">
    <property type="term" value="F:ubiquitin protein ligase activity"/>
    <property type="evidence" value="ECO:0007669"/>
    <property type="project" value="UniProtKB-EC"/>
</dbReference>
<evidence type="ECO:0000259" key="10">
    <source>
        <dbReference type="PROSITE" id="PS50089"/>
    </source>
</evidence>
<dbReference type="SMART" id="SM00647">
    <property type="entry name" value="IBR"/>
    <property type="match status" value="1"/>
</dbReference>
<keyword evidence="5" id="KW-0677">Repeat</keyword>
<keyword evidence="7" id="KW-0833">Ubl conjugation pathway</keyword>
<dbReference type="AlphaFoldDB" id="A0A9N8VJU3"/>
<name>A0A9N8VJU3_9GLOM</name>
<dbReference type="InterPro" id="IPR001841">
    <property type="entry name" value="Znf_RING"/>
</dbReference>
<dbReference type="Gene3D" id="1.20.120.1750">
    <property type="match status" value="1"/>
</dbReference>
<comment type="catalytic activity">
    <reaction evidence="1">
        <text>[E2 ubiquitin-conjugating enzyme]-S-ubiquitinyl-L-cysteine + [acceptor protein]-L-lysine = [E2 ubiquitin-conjugating enzyme]-L-cysteine + [acceptor protein]-N(6)-ubiquitinyl-L-lysine.</text>
        <dbReference type="EC" id="2.3.2.31"/>
    </reaction>
</comment>
<proteinExistence type="predicted"/>
<dbReference type="InterPro" id="IPR044066">
    <property type="entry name" value="TRIAD_supradom"/>
</dbReference>
<dbReference type="SUPFAM" id="SSF57850">
    <property type="entry name" value="RING/U-box"/>
    <property type="match status" value="2"/>
</dbReference>
<evidence type="ECO:0000256" key="3">
    <source>
        <dbReference type="ARBA" id="ARBA00022679"/>
    </source>
</evidence>
<comment type="caution">
    <text evidence="12">The sequence shown here is derived from an EMBL/GenBank/DDBJ whole genome shotgun (WGS) entry which is preliminary data.</text>
</comment>